<reference evidence="2 3" key="1">
    <citation type="submission" date="2024-01" db="EMBL/GenBank/DDBJ databases">
        <title>Genome insights into Plantactinospora sonchi sp. nov.</title>
        <authorList>
            <person name="Wang L."/>
        </authorList>
    </citation>
    <scope>NUCLEOTIDE SEQUENCE [LARGE SCALE GENOMIC DNA]</scope>
    <source>
        <strain evidence="2 3">NEAU-QY2</strain>
    </source>
</reference>
<evidence type="ECO:0000313" key="3">
    <source>
        <dbReference type="Proteomes" id="UP001332243"/>
    </source>
</evidence>
<dbReference type="Proteomes" id="UP001332243">
    <property type="component" value="Unassembled WGS sequence"/>
</dbReference>
<feature type="transmembrane region" description="Helical" evidence="1">
    <location>
        <begin position="107"/>
        <end position="140"/>
    </location>
</feature>
<feature type="transmembrane region" description="Helical" evidence="1">
    <location>
        <begin position="21"/>
        <end position="43"/>
    </location>
</feature>
<feature type="transmembrane region" description="Helical" evidence="1">
    <location>
        <begin position="160"/>
        <end position="177"/>
    </location>
</feature>
<comment type="caution">
    <text evidence="2">The sequence shown here is derived from an EMBL/GenBank/DDBJ whole genome shotgun (WGS) entry which is preliminary data.</text>
</comment>
<gene>
    <name evidence="2" type="ORF">V1633_27995</name>
</gene>
<feature type="transmembrane region" description="Helical" evidence="1">
    <location>
        <begin position="295"/>
        <end position="317"/>
    </location>
</feature>
<keyword evidence="3" id="KW-1185">Reference proteome</keyword>
<feature type="transmembrane region" description="Helical" evidence="1">
    <location>
        <begin position="72"/>
        <end position="95"/>
    </location>
</feature>
<sequence>MVTERISPAPVTARTVWWRRWPAWSGYVAAGWSLMYAMLGLYWTAGGDGFPFAPIDDDRSSSSILEGSPVEVTAPLMAVLGLLGTVVALAMARGVGSRRQSAAMVAFGWIVAVGLTLIIPDYTLIALVAFGPLLVVFAFTGVPGPQDGVGDILYWHRTNLIILFVGGLLWAAATLAYQRRRRAACQHCGRRHGPAGDGPSRQTLLRWGRWAVAVACLAPLPYEITRVAWYLGHPLGISRDFLTMMQDTDGMLEVGLGCAVASALGGVLTHGLVARWGEVYPRWIWFKAGKRVPPALATVPASLVAVILIPAGLMMLWDPAIGDGWGLRLPSVAWVLWGAALGTAAVAYHLRRRDACRHCGQGTSAVPTASELQLSR</sequence>
<organism evidence="2 3">
    <name type="scientific">Plantactinospora sonchi</name>
    <dbReference type="NCBI Taxonomy" id="1544735"/>
    <lineage>
        <taxon>Bacteria</taxon>
        <taxon>Bacillati</taxon>
        <taxon>Actinomycetota</taxon>
        <taxon>Actinomycetes</taxon>
        <taxon>Micromonosporales</taxon>
        <taxon>Micromonosporaceae</taxon>
        <taxon>Plantactinospora</taxon>
    </lineage>
</organism>
<feature type="transmembrane region" description="Helical" evidence="1">
    <location>
        <begin position="329"/>
        <end position="348"/>
    </location>
</feature>
<name>A0ABU7S0K8_9ACTN</name>
<feature type="transmembrane region" description="Helical" evidence="1">
    <location>
        <begin position="210"/>
        <end position="231"/>
    </location>
</feature>
<evidence type="ECO:0000256" key="1">
    <source>
        <dbReference type="SAM" id="Phobius"/>
    </source>
</evidence>
<keyword evidence="1" id="KW-0812">Transmembrane</keyword>
<accession>A0ABU7S0K8</accession>
<feature type="transmembrane region" description="Helical" evidence="1">
    <location>
        <begin position="251"/>
        <end position="274"/>
    </location>
</feature>
<protein>
    <submittedName>
        <fullName evidence="2">NYN domain-containing protein</fullName>
    </submittedName>
</protein>
<keyword evidence="1" id="KW-1133">Transmembrane helix</keyword>
<dbReference type="EMBL" id="JAZGQK010000027">
    <property type="protein sequence ID" value="MEE6262332.1"/>
    <property type="molecule type" value="Genomic_DNA"/>
</dbReference>
<dbReference type="RefSeq" id="WP_331217267.1">
    <property type="nucleotide sequence ID" value="NZ_JAZGQK010000027.1"/>
</dbReference>
<keyword evidence="1" id="KW-0472">Membrane</keyword>
<evidence type="ECO:0000313" key="2">
    <source>
        <dbReference type="EMBL" id="MEE6262332.1"/>
    </source>
</evidence>
<proteinExistence type="predicted"/>